<dbReference type="SUPFAM" id="SSF48613">
    <property type="entry name" value="Heme oxygenase-like"/>
    <property type="match status" value="1"/>
</dbReference>
<evidence type="ECO:0000313" key="2">
    <source>
        <dbReference type="Proteomes" id="UP000177480"/>
    </source>
</evidence>
<accession>A0A1G2G1G7</accession>
<evidence type="ECO:0000313" key="1">
    <source>
        <dbReference type="EMBL" id="OGZ43842.1"/>
    </source>
</evidence>
<dbReference type="Proteomes" id="UP000177480">
    <property type="component" value="Unassembled WGS sequence"/>
</dbReference>
<sequence length="242" mass="27506">METATLVNFKQKFNTPPPVWFKDVKEEAYKKITTAPFAEACRRGDKESIKKLIVGLWPFVDVFPRLVGQKYMYLFTNPRLYFRHGPLNMLSLASNTVVFLRSIASDEKSHRLLWLDSGSAVGLEYPENYAPISPQTQVWKDGVANETEPSEMLFGYVAIEIIAESVSKDLIHSDIFKSTLGEKGMKWFLVHTIDHGDISHENLELQLALAFHRKHDENISEIAARKIMKVVDDFLASANACV</sequence>
<comment type="caution">
    <text evidence="1">The sequence shown here is derived from an EMBL/GenBank/DDBJ whole genome shotgun (WGS) entry which is preliminary data.</text>
</comment>
<protein>
    <submittedName>
        <fullName evidence="1">Uncharacterized protein</fullName>
    </submittedName>
</protein>
<dbReference type="InterPro" id="IPR016084">
    <property type="entry name" value="Haem_Oase-like_multi-hlx"/>
</dbReference>
<dbReference type="EMBL" id="MHNK01000010">
    <property type="protein sequence ID" value="OGZ43842.1"/>
    <property type="molecule type" value="Genomic_DNA"/>
</dbReference>
<proteinExistence type="predicted"/>
<dbReference type="AlphaFoldDB" id="A0A1G2G1G7"/>
<name>A0A1G2G1G7_9BACT</name>
<dbReference type="Gene3D" id="1.20.910.10">
    <property type="entry name" value="Heme oxygenase-like"/>
    <property type="match status" value="1"/>
</dbReference>
<gene>
    <name evidence="1" type="ORF">A2719_02650</name>
</gene>
<reference evidence="1 2" key="1">
    <citation type="journal article" date="2016" name="Nat. Commun.">
        <title>Thousands of microbial genomes shed light on interconnected biogeochemical processes in an aquifer system.</title>
        <authorList>
            <person name="Anantharaman K."/>
            <person name="Brown C.T."/>
            <person name="Hug L.A."/>
            <person name="Sharon I."/>
            <person name="Castelle C.J."/>
            <person name="Probst A.J."/>
            <person name="Thomas B.C."/>
            <person name="Singh A."/>
            <person name="Wilkins M.J."/>
            <person name="Karaoz U."/>
            <person name="Brodie E.L."/>
            <person name="Williams K.H."/>
            <person name="Hubbard S.S."/>
            <person name="Banfield J.F."/>
        </authorList>
    </citation>
    <scope>NUCLEOTIDE SEQUENCE [LARGE SCALE GENOMIC DNA]</scope>
</reference>
<organism evidence="1 2">
    <name type="scientific">Candidatus Ryanbacteria bacterium RIFCSPHIGHO2_01_FULL_45_22</name>
    <dbReference type="NCBI Taxonomy" id="1802114"/>
    <lineage>
        <taxon>Bacteria</taxon>
        <taxon>Candidatus Ryaniibacteriota</taxon>
    </lineage>
</organism>
<dbReference type="STRING" id="1802114.A2719_02650"/>